<feature type="region of interest" description="Disordered" evidence="1">
    <location>
        <begin position="160"/>
        <end position="183"/>
    </location>
</feature>
<dbReference type="EMBL" id="JALLPB020000014">
    <property type="protein sequence ID" value="KAL3826790.1"/>
    <property type="molecule type" value="Genomic_DNA"/>
</dbReference>
<accession>A0ABD3SQB0</accession>
<evidence type="ECO:0000313" key="3">
    <source>
        <dbReference type="Proteomes" id="UP001530377"/>
    </source>
</evidence>
<protein>
    <submittedName>
        <fullName evidence="2">Uncharacterized protein</fullName>
    </submittedName>
</protein>
<name>A0ABD3SQB0_9STRA</name>
<dbReference type="Proteomes" id="UP001530377">
    <property type="component" value="Unassembled WGS sequence"/>
</dbReference>
<keyword evidence="3" id="KW-1185">Reference proteome</keyword>
<dbReference type="AlphaFoldDB" id="A0ABD3SQB0"/>
<evidence type="ECO:0000256" key="1">
    <source>
        <dbReference type="SAM" id="MobiDB-lite"/>
    </source>
</evidence>
<sequence>MTTTTPPAADGDYHFTLVPMLLSMSHVHLASRAVSEAIAMGGIGYHSSASSSPEYHFRRSLHHWPTNPVAHSLFANYRRMNGSSSLASVCDMYQRAASYASRWRMLALDFLGRSSSAAEEGVTEDDDVMVGDGIDANEWVELLILNGALDVEYIGGDVDHVDNEEGEEKNEDETENDDGVYSSSGVEATASFMSAFLLSSLSRHEEALTHLKKYRLTHRIHPNVWTMAMAGTPFARPNPSSERMIRNSSSPSPSTTTSTITTTTPSSADFLPGIYCGWGSDDGGGLLPPKLYKRLCDLFAPGATYWKESDYDNRGYYSYYLPLIDAIDYHPTNVIEDAIINHLLPLAKQTLREHEVGSSSSLSPPSSSSLIVGAEWWVHTRSLGSNLGHQVHFDTDESLLNREKRVTHPIISSVMYLTGAGRHRELAKGDDAAVSPIPAIAAGSTVVFDQTPESTVVAPRAWLSHPRDNAFMVFPGNLLHGVLPCGGAGVREGLGATIGGVNVGKDDGEEEGIHRLTLMIGFWTRNVIEGMVERDLYTPCGPMPPPVSEHSWVIQARKGYCEENTEQSDKGDNSASSMQRRVNVALDVLPSTSPAWEEFSSDETSMLTVPKGLDHRFFVLNAPRCFSESLYEKGDLF</sequence>
<gene>
    <name evidence="2" type="ORF">ACHAXA_000616</name>
</gene>
<organism evidence="2 3">
    <name type="scientific">Cyclostephanos tholiformis</name>
    <dbReference type="NCBI Taxonomy" id="382380"/>
    <lineage>
        <taxon>Eukaryota</taxon>
        <taxon>Sar</taxon>
        <taxon>Stramenopiles</taxon>
        <taxon>Ochrophyta</taxon>
        <taxon>Bacillariophyta</taxon>
        <taxon>Coscinodiscophyceae</taxon>
        <taxon>Thalassiosirophycidae</taxon>
        <taxon>Stephanodiscales</taxon>
        <taxon>Stephanodiscaceae</taxon>
        <taxon>Cyclostephanos</taxon>
    </lineage>
</organism>
<feature type="compositionally biased region" description="Low complexity" evidence="1">
    <location>
        <begin position="248"/>
        <end position="265"/>
    </location>
</feature>
<feature type="region of interest" description="Disordered" evidence="1">
    <location>
        <begin position="236"/>
        <end position="265"/>
    </location>
</feature>
<proteinExistence type="predicted"/>
<comment type="caution">
    <text evidence="2">The sequence shown here is derived from an EMBL/GenBank/DDBJ whole genome shotgun (WGS) entry which is preliminary data.</text>
</comment>
<reference evidence="2 3" key="1">
    <citation type="submission" date="2024-10" db="EMBL/GenBank/DDBJ databases">
        <title>Updated reference genomes for cyclostephanoid diatoms.</title>
        <authorList>
            <person name="Roberts W.R."/>
            <person name="Alverson A.J."/>
        </authorList>
    </citation>
    <scope>NUCLEOTIDE SEQUENCE [LARGE SCALE GENOMIC DNA]</scope>
    <source>
        <strain evidence="2 3">AJA228-03</strain>
    </source>
</reference>
<evidence type="ECO:0000313" key="2">
    <source>
        <dbReference type="EMBL" id="KAL3826790.1"/>
    </source>
</evidence>
<feature type="compositionally biased region" description="Acidic residues" evidence="1">
    <location>
        <begin position="164"/>
        <end position="178"/>
    </location>
</feature>